<dbReference type="EMBL" id="KV417484">
    <property type="protein sequence ID" value="KZP32804.1"/>
    <property type="molecule type" value="Genomic_DNA"/>
</dbReference>
<dbReference type="AlphaFoldDB" id="A0A166VJV3"/>
<dbReference type="InterPro" id="IPR013024">
    <property type="entry name" value="GGCT-like"/>
</dbReference>
<accession>A0A166VJV3</accession>
<dbReference type="PANTHER" id="PTHR12192">
    <property type="entry name" value="CATION TRANSPORT PROTEIN CHAC-RELATED"/>
    <property type="match status" value="1"/>
</dbReference>
<dbReference type="Pfam" id="PF04752">
    <property type="entry name" value="ChaC"/>
    <property type="match status" value="1"/>
</dbReference>
<gene>
    <name evidence="3" type="ORF">FIBSPDRAFT_943792</name>
</gene>
<dbReference type="Gene3D" id="3.10.490.10">
    <property type="entry name" value="Gamma-glutamyl cyclotransferase-like"/>
    <property type="match status" value="1"/>
</dbReference>
<dbReference type="OrthoDB" id="5894at2759"/>
<reference evidence="3 4" key="1">
    <citation type="journal article" date="2016" name="Mol. Biol. Evol.">
        <title>Comparative Genomics of Early-Diverging Mushroom-Forming Fungi Provides Insights into the Origins of Lignocellulose Decay Capabilities.</title>
        <authorList>
            <person name="Nagy L.G."/>
            <person name="Riley R."/>
            <person name="Tritt A."/>
            <person name="Adam C."/>
            <person name="Daum C."/>
            <person name="Floudas D."/>
            <person name="Sun H."/>
            <person name="Yadav J.S."/>
            <person name="Pangilinan J."/>
            <person name="Larsson K.H."/>
            <person name="Matsuura K."/>
            <person name="Barry K."/>
            <person name="Labutti K."/>
            <person name="Kuo R."/>
            <person name="Ohm R.A."/>
            <person name="Bhattacharya S.S."/>
            <person name="Shirouzu T."/>
            <person name="Yoshinaga Y."/>
            <person name="Martin F.M."/>
            <person name="Grigoriev I.V."/>
            <person name="Hibbett D.S."/>
        </authorList>
    </citation>
    <scope>NUCLEOTIDE SEQUENCE [LARGE SCALE GENOMIC DNA]</scope>
    <source>
        <strain evidence="3 4">CBS 109695</strain>
    </source>
</reference>
<dbReference type="GO" id="GO:0061928">
    <property type="term" value="F:glutathione specific gamma-glutamylcyclotransferase activity"/>
    <property type="evidence" value="ECO:0007669"/>
    <property type="project" value="UniProtKB-EC"/>
</dbReference>
<keyword evidence="2" id="KW-0456">Lyase</keyword>
<protein>
    <recommendedName>
        <fullName evidence="1">glutathione-specific gamma-glutamylcyclotransferase</fullName>
        <ecNumber evidence="1">4.3.2.7</ecNumber>
    </recommendedName>
</protein>
<dbReference type="Proteomes" id="UP000076532">
    <property type="component" value="Unassembled WGS sequence"/>
</dbReference>
<proteinExistence type="predicted"/>
<dbReference type="GO" id="GO:0006751">
    <property type="term" value="P:glutathione catabolic process"/>
    <property type="evidence" value="ECO:0007669"/>
    <property type="project" value="InterPro"/>
</dbReference>
<dbReference type="STRING" id="436010.A0A166VJV3"/>
<organism evidence="3 4">
    <name type="scientific">Athelia psychrophila</name>
    <dbReference type="NCBI Taxonomy" id="1759441"/>
    <lineage>
        <taxon>Eukaryota</taxon>
        <taxon>Fungi</taxon>
        <taxon>Dikarya</taxon>
        <taxon>Basidiomycota</taxon>
        <taxon>Agaricomycotina</taxon>
        <taxon>Agaricomycetes</taxon>
        <taxon>Agaricomycetidae</taxon>
        <taxon>Atheliales</taxon>
        <taxon>Atheliaceae</taxon>
        <taxon>Athelia</taxon>
    </lineage>
</organism>
<evidence type="ECO:0000313" key="3">
    <source>
        <dbReference type="EMBL" id="KZP32804.1"/>
    </source>
</evidence>
<dbReference type="CDD" id="cd06661">
    <property type="entry name" value="GGCT_like"/>
    <property type="match status" value="1"/>
</dbReference>
<evidence type="ECO:0000256" key="2">
    <source>
        <dbReference type="ARBA" id="ARBA00023239"/>
    </source>
</evidence>
<name>A0A166VJV3_9AGAM</name>
<evidence type="ECO:0000256" key="1">
    <source>
        <dbReference type="ARBA" id="ARBA00012344"/>
    </source>
</evidence>
<keyword evidence="4" id="KW-1185">Reference proteome</keyword>
<dbReference type="EC" id="4.3.2.7" evidence="1"/>
<dbReference type="InterPro" id="IPR006840">
    <property type="entry name" value="ChaC"/>
</dbReference>
<dbReference type="PANTHER" id="PTHR12192:SF2">
    <property type="entry name" value="GLUTATHIONE-SPECIFIC GAMMA-GLUTAMYLCYCLOTRANSFERASE 2"/>
    <property type="match status" value="1"/>
</dbReference>
<dbReference type="GO" id="GO:0005737">
    <property type="term" value="C:cytoplasm"/>
    <property type="evidence" value="ECO:0007669"/>
    <property type="project" value="TreeGrafter"/>
</dbReference>
<sequence length="110" mass="12282">MAPDKRRYIVFGYGSLIYNPGADLYPITSTPGYLKGYVRRFAQRSEDHRGTPEAPGRVVTLIRKQDWDALDGPRISDSQAHPAGVVPVVWGMAYTIDPERAEEVKAYLGD</sequence>
<evidence type="ECO:0000313" key="4">
    <source>
        <dbReference type="Proteomes" id="UP000076532"/>
    </source>
</evidence>